<evidence type="ECO:0000256" key="1">
    <source>
        <dbReference type="SAM" id="MobiDB-lite"/>
    </source>
</evidence>
<evidence type="ECO:0000313" key="3">
    <source>
        <dbReference type="EMBL" id="UYM17669.1"/>
    </source>
</evidence>
<accession>A0ABY6GXZ2</accession>
<feature type="compositionally biased region" description="Basic residues" evidence="1">
    <location>
        <begin position="614"/>
        <end position="623"/>
    </location>
</feature>
<dbReference type="Proteomes" id="UP001163255">
    <property type="component" value="Chromosome"/>
</dbReference>
<dbReference type="EMBL" id="CP103300">
    <property type="protein sequence ID" value="UYM17669.1"/>
    <property type="molecule type" value="Genomic_DNA"/>
</dbReference>
<dbReference type="Gene3D" id="3.30.420.10">
    <property type="entry name" value="Ribonuclease H-like superfamily/Ribonuclease H"/>
    <property type="match status" value="1"/>
</dbReference>
<organism evidence="3 4">
    <name type="scientific">Endozoicomonas euniceicola</name>
    <dbReference type="NCBI Taxonomy" id="1234143"/>
    <lineage>
        <taxon>Bacteria</taxon>
        <taxon>Pseudomonadati</taxon>
        <taxon>Pseudomonadota</taxon>
        <taxon>Gammaproteobacteria</taxon>
        <taxon>Oceanospirillales</taxon>
        <taxon>Endozoicomonadaceae</taxon>
        <taxon>Endozoicomonas</taxon>
    </lineage>
</organism>
<dbReference type="PROSITE" id="PS50994">
    <property type="entry name" value="INTEGRASE"/>
    <property type="match status" value="1"/>
</dbReference>
<evidence type="ECO:0000313" key="4">
    <source>
        <dbReference type="Proteomes" id="UP001163255"/>
    </source>
</evidence>
<name>A0ABY6GXZ2_9GAMM</name>
<dbReference type="InterPro" id="IPR012337">
    <property type="entry name" value="RNaseH-like_sf"/>
</dbReference>
<proteinExistence type="predicted"/>
<evidence type="ECO:0000259" key="2">
    <source>
        <dbReference type="PROSITE" id="PS50994"/>
    </source>
</evidence>
<feature type="domain" description="Integrase catalytic" evidence="2">
    <location>
        <begin position="244"/>
        <end position="441"/>
    </location>
</feature>
<dbReference type="InterPro" id="IPR001584">
    <property type="entry name" value="Integrase_cat-core"/>
</dbReference>
<dbReference type="InterPro" id="IPR015378">
    <property type="entry name" value="Transposase-like_Mu_C"/>
</dbReference>
<protein>
    <submittedName>
        <fullName evidence="3">Mu transposase C-terminal domain-containing protein</fullName>
    </submittedName>
</protein>
<dbReference type="InterPro" id="IPR036397">
    <property type="entry name" value="RNaseH_sf"/>
</dbReference>
<reference evidence="3" key="1">
    <citation type="submission" date="2022-10" db="EMBL/GenBank/DDBJ databases">
        <title>Completed Genome Sequence of two octocoral isolated bacterium, Endozoicomonas euniceicola EF212T and Endozoicomonas gorgoniicola PS125T.</title>
        <authorList>
            <person name="Chiou Y.-J."/>
            <person name="Chen Y.-H."/>
        </authorList>
    </citation>
    <scope>NUCLEOTIDE SEQUENCE</scope>
    <source>
        <strain evidence="3">EF212</strain>
    </source>
</reference>
<dbReference type="RefSeq" id="WP_262600332.1">
    <property type="nucleotide sequence ID" value="NZ_CP103300.1"/>
</dbReference>
<gene>
    <name evidence="3" type="ORF">NX720_07115</name>
</gene>
<sequence length="643" mass="75287">MKAILTSGMQFHYNDRLCEVISWSSRIVLVLDLLSKAEIRLPEREILEGIEKGKIKIINEDAVDNKRLQPNSKDLQAYDKEKVKKAELKYNMIKALENNGISSITKSTQEEINSIAKSLNTPPPSWRTVCRWKKMYIESGRSIRSLIDLYENCGGYERKKPELQEIIGNVINDVYLTQERISLSETHRQLKTIIKEYNQKNGTSLTIPSYSTLQREVNRIPPYEIKKRREGIRKAKEEFRETKFNQPPERVLQRAEADHTTLDYFLLDDKTLLPMGRPYITVILDKFSRVPLGLCISFYEGSYLTVAKALKSALLPKMYIKEQFPNLKSNFPYYGKMQELTVDNAREFWSDDLKMACLDLDININYARVKRGWEKGSIENYFRRQNARLIENIEGKTFSNIFKKDEYDSAKHSVMTFNEFICVFYKWLFDIYPYEEIRVRNGGVIVPHKVWVSSINDVPRVIFSKESLDIILGKTEWRMLKVGGIQVDYIKYDSKELSEYRAKYQNNEQVLIKYNPEDMGLIFVLNKASEEYFSVPAIDQDYADGLTYWQHKIIRRYAKEKMKLSNREAEDLHAAKVELNLTIKSIIENKAKGKKKISKKIAKFQNISTNEGRKKTKNKKTEKKAKTQSLPIKRKLRNFDDEN</sequence>
<dbReference type="Pfam" id="PF09299">
    <property type="entry name" value="Mu-transpos_C"/>
    <property type="match status" value="1"/>
</dbReference>
<dbReference type="SUPFAM" id="SSF53098">
    <property type="entry name" value="Ribonuclease H-like"/>
    <property type="match status" value="1"/>
</dbReference>
<dbReference type="Gene3D" id="1.10.10.60">
    <property type="entry name" value="Homeodomain-like"/>
    <property type="match status" value="1"/>
</dbReference>
<keyword evidence="4" id="KW-1185">Reference proteome</keyword>
<feature type="region of interest" description="Disordered" evidence="1">
    <location>
        <begin position="608"/>
        <end position="643"/>
    </location>
</feature>